<dbReference type="Proteomes" id="UP000034214">
    <property type="component" value="Unassembled WGS sequence"/>
</dbReference>
<name>A0A0G1PNQ6_9BACT</name>
<accession>A0A0G1PNQ6</accession>
<evidence type="ECO:0000313" key="1">
    <source>
        <dbReference type="EMBL" id="KKT97944.1"/>
    </source>
</evidence>
<gene>
    <name evidence="1" type="ORF">UW99_C0028G0001</name>
</gene>
<evidence type="ECO:0000313" key="2">
    <source>
        <dbReference type="Proteomes" id="UP000034214"/>
    </source>
</evidence>
<organism evidence="1 2">
    <name type="scientific">Candidatus Collierbacteria bacterium GW2011_GWC2_45_15</name>
    <dbReference type="NCBI Taxonomy" id="1618394"/>
    <lineage>
        <taxon>Bacteria</taxon>
        <taxon>Candidatus Collieribacteriota</taxon>
    </lineage>
</organism>
<dbReference type="AlphaFoldDB" id="A0A0G1PNQ6"/>
<protein>
    <submittedName>
        <fullName evidence="1">Uncharacterized protein</fullName>
    </submittedName>
</protein>
<dbReference type="EMBL" id="LCKM01000028">
    <property type="protein sequence ID" value="KKT97944.1"/>
    <property type="molecule type" value="Genomic_DNA"/>
</dbReference>
<proteinExistence type="predicted"/>
<feature type="non-terminal residue" evidence="1">
    <location>
        <position position="24"/>
    </location>
</feature>
<sequence length="24" mass="2947">MMSSWNNFGWWQKITKKYKNGQSP</sequence>
<reference evidence="1 2" key="1">
    <citation type="journal article" date="2015" name="Nature">
        <title>rRNA introns, odd ribosomes, and small enigmatic genomes across a large radiation of phyla.</title>
        <authorList>
            <person name="Brown C.T."/>
            <person name="Hug L.A."/>
            <person name="Thomas B.C."/>
            <person name="Sharon I."/>
            <person name="Castelle C.J."/>
            <person name="Singh A."/>
            <person name="Wilkins M.J."/>
            <person name="Williams K.H."/>
            <person name="Banfield J.F."/>
        </authorList>
    </citation>
    <scope>NUCLEOTIDE SEQUENCE [LARGE SCALE GENOMIC DNA]</scope>
</reference>
<comment type="caution">
    <text evidence="1">The sequence shown here is derived from an EMBL/GenBank/DDBJ whole genome shotgun (WGS) entry which is preliminary data.</text>
</comment>